<name>A0A3P7MEX8_DIBLA</name>
<keyword evidence="2" id="KW-1185">Reference proteome</keyword>
<evidence type="ECO:0008006" key="3">
    <source>
        <dbReference type="Google" id="ProtNLM"/>
    </source>
</evidence>
<sequence length="141" mass="16235">MVQWNRKWKMQVNVQNTELVVFNTTPSERKGVRAIEVDGLQIIQRPTAKFLGVVYDSGLTFDGHTDFVLEKAQKLLNMMRALGGTTWAWRPEGIKKVYTACARPVIENKSAAWMPWICRSRLDRLERLNLKAARTTTIFPI</sequence>
<accession>A0A3P7MEX8</accession>
<evidence type="ECO:0000313" key="1">
    <source>
        <dbReference type="EMBL" id="VDN16441.1"/>
    </source>
</evidence>
<protein>
    <recommendedName>
        <fullName evidence="3">Reverse transcriptase domain-containing protein</fullName>
    </recommendedName>
</protein>
<dbReference type="Proteomes" id="UP000281553">
    <property type="component" value="Unassembled WGS sequence"/>
</dbReference>
<reference evidence="1 2" key="1">
    <citation type="submission" date="2018-11" db="EMBL/GenBank/DDBJ databases">
        <authorList>
            <consortium name="Pathogen Informatics"/>
        </authorList>
    </citation>
    <scope>NUCLEOTIDE SEQUENCE [LARGE SCALE GENOMIC DNA]</scope>
</reference>
<gene>
    <name evidence="1" type="ORF">DILT_LOCUS12272</name>
</gene>
<dbReference type="EMBL" id="UYRU01065836">
    <property type="protein sequence ID" value="VDN16441.1"/>
    <property type="molecule type" value="Genomic_DNA"/>
</dbReference>
<proteinExistence type="predicted"/>
<dbReference type="OrthoDB" id="6149641at2759"/>
<dbReference type="AlphaFoldDB" id="A0A3P7MEX8"/>
<evidence type="ECO:0000313" key="2">
    <source>
        <dbReference type="Proteomes" id="UP000281553"/>
    </source>
</evidence>
<organism evidence="1 2">
    <name type="scientific">Dibothriocephalus latus</name>
    <name type="common">Fish tapeworm</name>
    <name type="synonym">Diphyllobothrium latum</name>
    <dbReference type="NCBI Taxonomy" id="60516"/>
    <lineage>
        <taxon>Eukaryota</taxon>
        <taxon>Metazoa</taxon>
        <taxon>Spiralia</taxon>
        <taxon>Lophotrochozoa</taxon>
        <taxon>Platyhelminthes</taxon>
        <taxon>Cestoda</taxon>
        <taxon>Eucestoda</taxon>
        <taxon>Diphyllobothriidea</taxon>
        <taxon>Diphyllobothriidae</taxon>
        <taxon>Dibothriocephalus</taxon>
    </lineage>
</organism>